<feature type="region of interest" description="Disordered" evidence="1">
    <location>
        <begin position="30"/>
        <end position="58"/>
    </location>
</feature>
<feature type="non-terminal residue" evidence="2">
    <location>
        <position position="98"/>
    </location>
</feature>
<dbReference type="Proteomes" id="UP000265520">
    <property type="component" value="Unassembled WGS sequence"/>
</dbReference>
<feature type="compositionally biased region" description="Pro residues" evidence="1">
    <location>
        <begin position="46"/>
        <end position="55"/>
    </location>
</feature>
<protein>
    <submittedName>
        <fullName evidence="2">Uncharacterized protein</fullName>
    </submittedName>
</protein>
<evidence type="ECO:0000256" key="1">
    <source>
        <dbReference type="SAM" id="MobiDB-lite"/>
    </source>
</evidence>
<comment type="caution">
    <text evidence="2">The sequence shown here is derived from an EMBL/GenBank/DDBJ whole genome shotgun (WGS) entry which is preliminary data.</text>
</comment>
<reference evidence="2 3" key="1">
    <citation type="journal article" date="2018" name="Front. Plant Sci.">
        <title>Red Clover (Trifolium pratense) and Zigzag Clover (T. medium) - A Picture of Genomic Similarities and Differences.</title>
        <authorList>
            <person name="Dluhosova J."/>
            <person name="Istvanek J."/>
            <person name="Nedelnik J."/>
            <person name="Repkova J."/>
        </authorList>
    </citation>
    <scope>NUCLEOTIDE SEQUENCE [LARGE SCALE GENOMIC DNA]</scope>
    <source>
        <strain evidence="3">cv. 10/8</strain>
        <tissue evidence="2">Leaf</tissue>
    </source>
</reference>
<evidence type="ECO:0000313" key="2">
    <source>
        <dbReference type="EMBL" id="MCI19900.1"/>
    </source>
</evidence>
<evidence type="ECO:0000313" key="3">
    <source>
        <dbReference type="Proteomes" id="UP000265520"/>
    </source>
</evidence>
<organism evidence="2 3">
    <name type="scientific">Trifolium medium</name>
    <dbReference type="NCBI Taxonomy" id="97028"/>
    <lineage>
        <taxon>Eukaryota</taxon>
        <taxon>Viridiplantae</taxon>
        <taxon>Streptophyta</taxon>
        <taxon>Embryophyta</taxon>
        <taxon>Tracheophyta</taxon>
        <taxon>Spermatophyta</taxon>
        <taxon>Magnoliopsida</taxon>
        <taxon>eudicotyledons</taxon>
        <taxon>Gunneridae</taxon>
        <taxon>Pentapetalae</taxon>
        <taxon>rosids</taxon>
        <taxon>fabids</taxon>
        <taxon>Fabales</taxon>
        <taxon>Fabaceae</taxon>
        <taxon>Papilionoideae</taxon>
        <taxon>50 kb inversion clade</taxon>
        <taxon>NPAAA clade</taxon>
        <taxon>Hologalegina</taxon>
        <taxon>IRL clade</taxon>
        <taxon>Trifolieae</taxon>
        <taxon>Trifolium</taxon>
    </lineage>
</organism>
<accession>A0A392Q847</accession>
<dbReference type="EMBL" id="LXQA010117116">
    <property type="protein sequence ID" value="MCI19900.1"/>
    <property type="molecule type" value="Genomic_DNA"/>
</dbReference>
<sequence length="98" mass="10967">MVRRPKKTRAGKHKIRHYCHCSNPDARRLRLEPPHDYHPPVAHHPLPLPQPPYPGTSPSRTSFARMLILFTSSARVSSPWAATCSLAAGSMADFRVST</sequence>
<proteinExistence type="predicted"/>
<name>A0A392Q847_9FABA</name>
<dbReference type="AlphaFoldDB" id="A0A392Q847"/>
<keyword evidence="3" id="KW-1185">Reference proteome</keyword>